<keyword evidence="3" id="KW-1003">Cell membrane</keyword>
<feature type="transmembrane region" description="Helical" evidence="7">
    <location>
        <begin position="87"/>
        <end position="105"/>
    </location>
</feature>
<evidence type="ECO:0000313" key="10">
    <source>
        <dbReference type="Proteomes" id="UP001595683"/>
    </source>
</evidence>
<sequence length="407" mass="40391">MCSLVVSSAVANPATSRGWSVLALAYALTLASMAQVGVIAALTLDLAKALGLTAAQIGQGLALFSLPSALLAVPCGALVDRLGARRVLVWSGLAGALADALAVAGGNSSALYAALLLSGLAFTGISVAAPALLAAAYGGARQVRAMALWSTYAPAGFALGLVLGAPFAQTGHWVQPLALHGALLGILGLCALALPHLVQMAGLPDRAAAMRELALVLREPRVLRLALAVAVPSAISYGTSLVAPAWLARVHGASMAESATVVAAAKGVAMMLGGLAAGAVLARAGRRRVLFAGLAMAGALAQALLFWPGGSLALASAALFAWLLAFSGLGAVAMAQLPALAEAGAEAGGNRQGRVSGVIGQAISLLSFLAPAIYFGMSGWIGYVLLAGCGLAMAALALPEVAPREQS</sequence>
<comment type="caution">
    <text evidence="9">The sequence shown here is derived from an EMBL/GenBank/DDBJ whole genome shotgun (WGS) entry which is preliminary data.</text>
</comment>
<keyword evidence="5 7" id="KW-1133">Transmembrane helix</keyword>
<feature type="transmembrane region" description="Helical" evidence="7">
    <location>
        <begin position="56"/>
        <end position="75"/>
    </location>
</feature>
<feature type="domain" description="Major facilitator superfamily (MFS) profile" evidence="8">
    <location>
        <begin position="21"/>
        <end position="406"/>
    </location>
</feature>
<feature type="transmembrane region" description="Helical" evidence="7">
    <location>
        <begin position="111"/>
        <end position="134"/>
    </location>
</feature>
<feature type="transmembrane region" description="Helical" evidence="7">
    <location>
        <begin position="177"/>
        <end position="201"/>
    </location>
</feature>
<dbReference type="EMBL" id="JBHRYE010000022">
    <property type="protein sequence ID" value="MFC3672490.1"/>
    <property type="molecule type" value="Genomic_DNA"/>
</dbReference>
<dbReference type="Proteomes" id="UP001595683">
    <property type="component" value="Unassembled WGS sequence"/>
</dbReference>
<dbReference type="Pfam" id="PF07690">
    <property type="entry name" value="MFS_1"/>
    <property type="match status" value="1"/>
</dbReference>
<evidence type="ECO:0000256" key="3">
    <source>
        <dbReference type="ARBA" id="ARBA00022475"/>
    </source>
</evidence>
<evidence type="ECO:0000256" key="4">
    <source>
        <dbReference type="ARBA" id="ARBA00022692"/>
    </source>
</evidence>
<feature type="transmembrane region" description="Helical" evidence="7">
    <location>
        <begin position="259"/>
        <end position="282"/>
    </location>
</feature>
<feature type="transmembrane region" description="Helical" evidence="7">
    <location>
        <begin position="222"/>
        <end position="247"/>
    </location>
</feature>
<reference evidence="10" key="1">
    <citation type="journal article" date="2019" name="Int. J. Syst. Evol. Microbiol.">
        <title>The Global Catalogue of Microorganisms (GCM) 10K type strain sequencing project: providing services to taxonomists for standard genome sequencing and annotation.</title>
        <authorList>
            <consortium name="The Broad Institute Genomics Platform"/>
            <consortium name="The Broad Institute Genome Sequencing Center for Infectious Disease"/>
            <person name="Wu L."/>
            <person name="Ma J."/>
        </authorList>
    </citation>
    <scope>NUCLEOTIDE SEQUENCE [LARGE SCALE GENOMIC DNA]</scope>
    <source>
        <strain evidence="10">KCTC 42224</strain>
    </source>
</reference>
<evidence type="ECO:0000256" key="2">
    <source>
        <dbReference type="ARBA" id="ARBA00022448"/>
    </source>
</evidence>
<feature type="transmembrane region" description="Helical" evidence="7">
    <location>
        <begin position="313"/>
        <end position="334"/>
    </location>
</feature>
<dbReference type="PANTHER" id="PTHR42718">
    <property type="entry name" value="MAJOR FACILITATOR SUPERFAMILY MULTIDRUG TRANSPORTER MFSC"/>
    <property type="match status" value="1"/>
</dbReference>
<proteinExistence type="predicted"/>
<evidence type="ECO:0000259" key="8">
    <source>
        <dbReference type="PROSITE" id="PS50850"/>
    </source>
</evidence>
<evidence type="ECO:0000256" key="1">
    <source>
        <dbReference type="ARBA" id="ARBA00004651"/>
    </source>
</evidence>
<dbReference type="Gene3D" id="1.20.1250.20">
    <property type="entry name" value="MFS general substrate transporter like domains"/>
    <property type="match status" value="1"/>
</dbReference>
<protein>
    <submittedName>
        <fullName evidence="9">MFS transporter</fullName>
    </submittedName>
</protein>
<evidence type="ECO:0000256" key="7">
    <source>
        <dbReference type="SAM" id="Phobius"/>
    </source>
</evidence>
<dbReference type="PROSITE" id="PS50850">
    <property type="entry name" value="MFS"/>
    <property type="match status" value="1"/>
</dbReference>
<organism evidence="9 10">
    <name type="scientific">Novosphingobium pokkalii</name>
    <dbReference type="NCBI Taxonomy" id="1770194"/>
    <lineage>
        <taxon>Bacteria</taxon>
        <taxon>Pseudomonadati</taxon>
        <taxon>Pseudomonadota</taxon>
        <taxon>Alphaproteobacteria</taxon>
        <taxon>Sphingomonadales</taxon>
        <taxon>Sphingomonadaceae</taxon>
        <taxon>Novosphingobium</taxon>
    </lineage>
</organism>
<feature type="transmembrane region" description="Helical" evidence="7">
    <location>
        <begin position="355"/>
        <end position="374"/>
    </location>
</feature>
<dbReference type="InterPro" id="IPR020846">
    <property type="entry name" value="MFS_dom"/>
</dbReference>
<name>A0ABV7V5V0_9SPHN</name>
<keyword evidence="4 7" id="KW-0812">Transmembrane</keyword>
<keyword evidence="6 7" id="KW-0472">Membrane</keyword>
<dbReference type="PANTHER" id="PTHR42718:SF46">
    <property type="entry name" value="BLR6921 PROTEIN"/>
    <property type="match status" value="1"/>
</dbReference>
<evidence type="ECO:0000256" key="6">
    <source>
        <dbReference type="ARBA" id="ARBA00023136"/>
    </source>
</evidence>
<dbReference type="RefSeq" id="WP_379541271.1">
    <property type="nucleotide sequence ID" value="NZ_JBHRYE010000022.1"/>
</dbReference>
<feature type="transmembrane region" description="Helical" evidence="7">
    <location>
        <begin position="289"/>
        <end position="307"/>
    </location>
</feature>
<gene>
    <name evidence="9" type="ORF">ACFOOT_13785</name>
</gene>
<feature type="transmembrane region" description="Helical" evidence="7">
    <location>
        <begin position="21"/>
        <end position="44"/>
    </location>
</feature>
<comment type="subcellular location">
    <subcellularLocation>
        <location evidence="1">Cell membrane</location>
        <topology evidence="1">Multi-pass membrane protein</topology>
    </subcellularLocation>
</comment>
<feature type="transmembrane region" description="Helical" evidence="7">
    <location>
        <begin position="380"/>
        <end position="398"/>
    </location>
</feature>
<keyword evidence="2" id="KW-0813">Transport</keyword>
<feature type="transmembrane region" description="Helical" evidence="7">
    <location>
        <begin position="146"/>
        <end position="165"/>
    </location>
</feature>
<accession>A0ABV7V5V0</accession>
<dbReference type="InterPro" id="IPR036259">
    <property type="entry name" value="MFS_trans_sf"/>
</dbReference>
<evidence type="ECO:0000256" key="5">
    <source>
        <dbReference type="ARBA" id="ARBA00022989"/>
    </source>
</evidence>
<dbReference type="SUPFAM" id="SSF103473">
    <property type="entry name" value="MFS general substrate transporter"/>
    <property type="match status" value="1"/>
</dbReference>
<evidence type="ECO:0000313" key="9">
    <source>
        <dbReference type="EMBL" id="MFC3672490.1"/>
    </source>
</evidence>
<dbReference type="InterPro" id="IPR011701">
    <property type="entry name" value="MFS"/>
</dbReference>
<keyword evidence="10" id="KW-1185">Reference proteome</keyword>